<evidence type="ECO:0000313" key="2">
    <source>
        <dbReference type="WBParaSite" id="PS1159_v2.g12735.t1"/>
    </source>
</evidence>
<reference evidence="2" key="1">
    <citation type="submission" date="2022-11" db="UniProtKB">
        <authorList>
            <consortium name="WormBaseParasite"/>
        </authorList>
    </citation>
    <scope>IDENTIFICATION</scope>
</reference>
<evidence type="ECO:0000313" key="1">
    <source>
        <dbReference type="Proteomes" id="UP000887580"/>
    </source>
</evidence>
<proteinExistence type="predicted"/>
<organism evidence="1 2">
    <name type="scientific">Panagrolaimus sp. PS1159</name>
    <dbReference type="NCBI Taxonomy" id="55785"/>
    <lineage>
        <taxon>Eukaryota</taxon>
        <taxon>Metazoa</taxon>
        <taxon>Ecdysozoa</taxon>
        <taxon>Nematoda</taxon>
        <taxon>Chromadorea</taxon>
        <taxon>Rhabditida</taxon>
        <taxon>Tylenchina</taxon>
        <taxon>Panagrolaimomorpha</taxon>
        <taxon>Panagrolaimoidea</taxon>
        <taxon>Panagrolaimidae</taxon>
        <taxon>Panagrolaimus</taxon>
    </lineage>
</organism>
<dbReference type="WBParaSite" id="PS1159_v2.g12735.t1">
    <property type="protein sequence ID" value="PS1159_v2.g12735.t1"/>
    <property type="gene ID" value="PS1159_v2.g12735"/>
</dbReference>
<sequence>QQQQHTPQQQPIQQQMQYAQVTIPVSQAYPQQHQSQGLPPQQQQARLPAPPTQIYQQQSVMESPQSVPSEYSSAVASPMSVVSQESVDEATMAQHGMIQGGVRKVLTKPQVTMQPKMKCPHCTKSYKTHQNLQKHVRDVHPQMVSEVEVSYAKPQQQTTTYYAPAQNVNRQDVLYIEQQQMGGNDPNIQQQQQQDGRSVTIVRQQPQMHITDDQQHSHTSHIPQNQIVTSQAGGQTIVHYQVQQVPVRQQPQQQQQIHHHPQQQQQQIQPMEIDQSQQQQMQQHQQQQTYTSQGPSPPDVIMIDSTPPATPRMNPVVSSIDQQHQQQQQHQQVYIQTSNGQLRPATPGQQIIRQQGGRSVLYQSSQPIHIIQQQPFSGEKFTTVLVRPSQQYRTVNPQQISRNGQQIISNQQGNTYAYPVTQSNQGIASRYYTTGPQRPSNPSSNQSQNPSTPSSTNNPSVESGTSGTGGEQTSSNDYYSTPPQLTPQQAIPRPRQPQGAYKVYSQGRGISQVRTVAIANPGPKGTVKYAVQVPQGNYPSQTYVNQSNIQYVRAPGGNVPKGSQVQFITNPVRVTNPQRPGQSMQQYPVTVTGQPVAFSSRPQQPYTVRGQNQPRGRIVVPAVQGTPRRPQKPVSQVHQQQQQIQGGSSQ</sequence>
<accession>A0AC35F3B7</accession>
<dbReference type="Proteomes" id="UP000887580">
    <property type="component" value="Unplaced"/>
</dbReference>
<protein>
    <submittedName>
        <fullName evidence="2">C2H2-type domain-containing protein</fullName>
    </submittedName>
</protein>
<name>A0AC35F3B7_9BILA</name>